<evidence type="ECO:0000259" key="1">
    <source>
        <dbReference type="PROSITE" id="PS50943"/>
    </source>
</evidence>
<dbReference type="SMART" id="SM00530">
    <property type="entry name" value="HTH_XRE"/>
    <property type="match status" value="1"/>
</dbReference>
<proteinExistence type="predicted"/>
<dbReference type="PROSITE" id="PS50943">
    <property type="entry name" value="HTH_CROC1"/>
    <property type="match status" value="1"/>
</dbReference>
<dbReference type="EMBL" id="QRZV01000002">
    <property type="protein sequence ID" value="RGW09884.1"/>
    <property type="molecule type" value="Genomic_DNA"/>
</dbReference>
<comment type="caution">
    <text evidence="2">The sequence shown here is derived from an EMBL/GenBank/DDBJ whole genome shotgun (WGS) entry which is preliminary data.</text>
</comment>
<reference evidence="2 3" key="1">
    <citation type="submission" date="2018-08" db="EMBL/GenBank/DDBJ databases">
        <title>A genome reference for cultivated species of the human gut microbiota.</title>
        <authorList>
            <person name="Zou Y."/>
            <person name="Xue W."/>
            <person name="Luo G."/>
        </authorList>
    </citation>
    <scope>NUCLEOTIDE SEQUENCE [LARGE SCALE GENOMIC DNA]</scope>
    <source>
        <strain evidence="2 3">AF13-3LB</strain>
    </source>
</reference>
<dbReference type="Proteomes" id="UP000265970">
    <property type="component" value="Unassembled WGS sequence"/>
</dbReference>
<accession>A0A395XI53</accession>
<evidence type="ECO:0000313" key="3">
    <source>
        <dbReference type="Proteomes" id="UP000265970"/>
    </source>
</evidence>
<dbReference type="CDD" id="cd00093">
    <property type="entry name" value="HTH_XRE"/>
    <property type="match status" value="1"/>
</dbReference>
<protein>
    <submittedName>
        <fullName evidence="2">XRE family transcriptional regulator</fullName>
    </submittedName>
</protein>
<dbReference type="SUPFAM" id="SSF47413">
    <property type="entry name" value="lambda repressor-like DNA-binding domains"/>
    <property type="match status" value="1"/>
</dbReference>
<evidence type="ECO:0000313" key="2">
    <source>
        <dbReference type="EMBL" id="RGW09884.1"/>
    </source>
</evidence>
<gene>
    <name evidence="2" type="ORF">DWV92_04600</name>
</gene>
<name>A0A395XI53_9BIFI</name>
<dbReference type="Gene3D" id="1.10.260.40">
    <property type="entry name" value="lambda repressor-like DNA-binding domains"/>
    <property type="match status" value="1"/>
</dbReference>
<dbReference type="Pfam" id="PF13443">
    <property type="entry name" value="HTH_26"/>
    <property type="match status" value="1"/>
</dbReference>
<dbReference type="GO" id="GO:0003677">
    <property type="term" value="F:DNA binding"/>
    <property type="evidence" value="ECO:0007669"/>
    <property type="project" value="InterPro"/>
</dbReference>
<feature type="domain" description="HTH cro/C1-type" evidence="1">
    <location>
        <begin position="36"/>
        <end position="90"/>
    </location>
</feature>
<dbReference type="InterPro" id="IPR010982">
    <property type="entry name" value="Lambda_DNA-bd_dom_sf"/>
</dbReference>
<sequence>MCPNWDTPKWTKRNLGRNMTYMEQTETLSEQLGVALKQVMLEQHMGQDELAKAVDVSRRTMNRILNGDVTVTYDRLTRIATALHTRLSAIIQRAEALASKEGEER</sequence>
<organism evidence="2 3">
    <name type="scientific">Bifidobacterium pseudolongum</name>
    <dbReference type="NCBI Taxonomy" id="1694"/>
    <lineage>
        <taxon>Bacteria</taxon>
        <taxon>Bacillati</taxon>
        <taxon>Actinomycetota</taxon>
        <taxon>Actinomycetes</taxon>
        <taxon>Bifidobacteriales</taxon>
        <taxon>Bifidobacteriaceae</taxon>
        <taxon>Bifidobacterium</taxon>
    </lineage>
</organism>
<dbReference type="InterPro" id="IPR001387">
    <property type="entry name" value="Cro/C1-type_HTH"/>
</dbReference>
<dbReference type="AlphaFoldDB" id="A0A395XI53"/>